<name>A0AA38GCM7_TAXCH</name>
<dbReference type="EMBL" id="JAHRHJ020000004">
    <property type="protein sequence ID" value="KAH9319468.1"/>
    <property type="molecule type" value="Genomic_DNA"/>
</dbReference>
<reference evidence="1 2" key="1">
    <citation type="journal article" date="2021" name="Nat. Plants">
        <title>The Taxus genome provides insights into paclitaxel biosynthesis.</title>
        <authorList>
            <person name="Xiong X."/>
            <person name="Gou J."/>
            <person name="Liao Q."/>
            <person name="Li Y."/>
            <person name="Zhou Q."/>
            <person name="Bi G."/>
            <person name="Li C."/>
            <person name="Du R."/>
            <person name="Wang X."/>
            <person name="Sun T."/>
            <person name="Guo L."/>
            <person name="Liang H."/>
            <person name="Lu P."/>
            <person name="Wu Y."/>
            <person name="Zhang Z."/>
            <person name="Ro D.K."/>
            <person name="Shang Y."/>
            <person name="Huang S."/>
            <person name="Yan J."/>
        </authorList>
    </citation>
    <scope>NUCLEOTIDE SEQUENCE [LARGE SCALE GENOMIC DNA]</scope>
    <source>
        <strain evidence="1">Ta-2019</strain>
    </source>
</reference>
<feature type="non-terminal residue" evidence="1">
    <location>
        <position position="1"/>
    </location>
</feature>
<accession>A0AA38GCM7</accession>
<proteinExistence type="predicted"/>
<comment type="caution">
    <text evidence="1">The sequence shown here is derived from an EMBL/GenBank/DDBJ whole genome shotgun (WGS) entry which is preliminary data.</text>
</comment>
<keyword evidence="2" id="KW-1185">Reference proteome</keyword>
<feature type="non-terminal residue" evidence="1">
    <location>
        <position position="117"/>
    </location>
</feature>
<sequence length="117" mass="13683">DKVQPNIHVIVRPSVLDNNVSWQVFENDQQIIHFLQEEAEFSAKNQEKLEQQYGDQVVQLRTNKLPKGLITLESIFNPNDQFRKEKANIQIKREDLVSILVEENKPLQIGKMTTEQE</sequence>
<dbReference type="Proteomes" id="UP000824469">
    <property type="component" value="Unassembled WGS sequence"/>
</dbReference>
<dbReference type="AlphaFoldDB" id="A0AA38GCM7"/>
<evidence type="ECO:0000313" key="1">
    <source>
        <dbReference type="EMBL" id="KAH9319468.1"/>
    </source>
</evidence>
<organism evidence="1 2">
    <name type="scientific">Taxus chinensis</name>
    <name type="common">Chinese yew</name>
    <name type="synonym">Taxus wallichiana var. chinensis</name>
    <dbReference type="NCBI Taxonomy" id="29808"/>
    <lineage>
        <taxon>Eukaryota</taxon>
        <taxon>Viridiplantae</taxon>
        <taxon>Streptophyta</taxon>
        <taxon>Embryophyta</taxon>
        <taxon>Tracheophyta</taxon>
        <taxon>Spermatophyta</taxon>
        <taxon>Pinopsida</taxon>
        <taxon>Pinidae</taxon>
        <taxon>Conifers II</taxon>
        <taxon>Cupressales</taxon>
        <taxon>Taxaceae</taxon>
        <taxon>Taxus</taxon>
    </lineage>
</organism>
<gene>
    <name evidence="1" type="ORF">KI387_021237</name>
</gene>
<evidence type="ECO:0000313" key="2">
    <source>
        <dbReference type="Proteomes" id="UP000824469"/>
    </source>
</evidence>
<protein>
    <submittedName>
        <fullName evidence="1">Uncharacterized protein</fullName>
    </submittedName>
</protein>